<protein>
    <recommendedName>
        <fullName evidence="1">F-box domain-containing protein</fullName>
    </recommendedName>
</protein>
<evidence type="ECO:0000313" key="2">
    <source>
        <dbReference type="EMBL" id="RYR31435.1"/>
    </source>
</evidence>
<keyword evidence="3" id="KW-1185">Reference proteome</keyword>
<reference evidence="2 3" key="1">
    <citation type="submission" date="2019-01" db="EMBL/GenBank/DDBJ databases">
        <title>Sequencing of cultivated peanut Arachis hypogaea provides insights into genome evolution and oil improvement.</title>
        <authorList>
            <person name="Chen X."/>
        </authorList>
    </citation>
    <scope>NUCLEOTIDE SEQUENCE [LARGE SCALE GENOMIC DNA]</scope>
    <source>
        <strain evidence="3">cv. Fuhuasheng</strain>
        <tissue evidence="2">Leaves</tissue>
    </source>
</reference>
<evidence type="ECO:0000313" key="3">
    <source>
        <dbReference type="Proteomes" id="UP000289738"/>
    </source>
</evidence>
<dbReference type="SUPFAM" id="SSF81383">
    <property type="entry name" value="F-box domain"/>
    <property type="match status" value="1"/>
</dbReference>
<dbReference type="Pfam" id="PF00646">
    <property type="entry name" value="F-box"/>
    <property type="match status" value="1"/>
</dbReference>
<organism evidence="2 3">
    <name type="scientific">Arachis hypogaea</name>
    <name type="common">Peanut</name>
    <dbReference type="NCBI Taxonomy" id="3818"/>
    <lineage>
        <taxon>Eukaryota</taxon>
        <taxon>Viridiplantae</taxon>
        <taxon>Streptophyta</taxon>
        <taxon>Embryophyta</taxon>
        <taxon>Tracheophyta</taxon>
        <taxon>Spermatophyta</taxon>
        <taxon>Magnoliopsida</taxon>
        <taxon>eudicotyledons</taxon>
        <taxon>Gunneridae</taxon>
        <taxon>Pentapetalae</taxon>
        <taxon>rosids</taxon>
        <taxon>fabids</taxon>
        <taxon>Fabales</taxon>
        <taxon>Fabaceae</taxon>
        <taxon>Papilionoideae</taxon>
        <taxon>50 kb inversion clade</taxon>
        <taxon>dalbergioids sensu lato</taxon>
        <taxon>Dalbergieae</taxon>
        <taxon>Pterocarpus clade</taxon>
        <taxon>Arachis</taxon>
    </lineage>
</organism>
<dbReference type="Proteomes" id="UP000289738">
    <property type="component" value="Chromosome B01"/>
</dbReference>
<dbReference type="InterPro" id="IPR001810">
    <property type="entry name" value="F-box_dom"/>
</dbReference>
<dbReference type="InterPro" id="IPR036047">
    <property type="entry name" value="F-box-like_dom_sf"/>
</dbReference>
<sequence>MSDNKELITSLAETIEGNEYLLSQTLIRVPLRDIITFKCVSKRWLSLNSDPYFSHCHATVKQRVSSLFLDLTPTLDHIRK</sequence>
<comment type="caution">
    <text evidence="2">The sequence shown here is derived from an EMBL/GenBank/DDBJ whole genome shotgun (WGS) entry which is preliminary data.</text>
</comment>
<proteinExistence type="predicted"/>
<feature type="domain" description="F-box" evidence="1">
    <location>
        <begin position="21"/>
        <end position="47"/>
    </location>
</feature>
<evidence type="ECO:0000259" key="1">
    <source>
        <dbReference type="Pfam" id="PF00646"/>
    </source>
</evidence>
<dbReference type="AlphaFoldDB" id="A0A445AYB1"/>
<gene>
    <name evidence="2" type="ORF">Ahy_B01g056239</name>
</gene>
<accession>A0A445AYB1</accession>
<dbReference type="EMBL" id="SDMP01000011">
    <property type="protein sequence ID" value="RYR31435.1"/>
    <property type="molecule type" value="Genomic_DNA"/>
</dbReference>
<name>A0A445AYB1_ARAHY</name>